<evidence type="ECO:0000313" key="5">
    <source>
        <dbReference type="Proteomes" id="UP000658613"/>
    </source>
</evidence>
<comment type="caution">
    <text evidence="4">The sequence shown here is derived from an EMBL/GenBank/DDBJ whole genome shotgun (WGS) entry which is preliminary data.</text>
</comment>
<dbReference type="InterPro" id="IPR011089">
    <property type="entry name" value="GmrSD_C"/>
</dbReference>
<organism evidence="4 5">
    <name type="scientific">Corynebacterium aquatimens</name>
    <dbReference type="NCBI Taxonomy" id="1190508"/>
    <lineage>
        <taxon>Bacteria</taxon>
        <taxon>Bacillati</taxon>
        <taxon>Actinomycetota</taxon>
        <taxon>Actinomycetes</taxon>
        <taxon>Mycobacteriales</taxon>
        <taxon>Corynebacteriaceae</taxon>
        <taxon>Corynebacterium</taxon>
    </lineage>
</organism>
<accession>A0A931E0W9</accession>
<keyword evidence="2" id="KW-0472">Membrane</keyword>
<feature type="transmembrane region" description="Helical" evidence="2">
    <location>
        <begin position="52"/>
        <end position="71"/>
    </location>
</feature>
<feature type="compositionally biased region" description="Basic and acidic residues" evidence="1">
    <location>
        <begin position="1"/>
        <end position="12"/>
    </location>
</feature>
<proteinExistence type="predicted"/>
<evidence type="ECO:0000259" key="3">
    <source>
        <dbReference type="Pfam" id="PF07510"/>
    </source>
</evidence>
<dbReference type="RefSeq" id="WP_196823908.1">
    <property type="nucleotide sequence ID" value="NZ_CP046980.1"/>
</dbReference>
<sequence length="272" mass="30223">MKQYRPDPRFQPHFETPPAPPPHAPLIAPRGGSTAVPRRARKRARERLSTPYKLLLGILMIATLIVIPWPLPGRDGVEIATVIPVRTDVPGYKRALFAETWGTQPNGCNTRDYVMAVSYDQPSCMQRYSAWSTTSGGKDSIKDPYTGKPLPPKDVEVDHLYPISAAWDMGANTWPAEKRLAFYNDPDNLVVTASEVNQAKKDMLPAEWMPPRAASRCAYSKQLAKVANKYDLPLSRADAAVMKSSCAGLRNAFYPDRVPNLPSGSKQLLRIH</sequence>
<dbReference type="Proteomes" id="UP000658613">
    <property type="component" value="Unassembled WGS sequence"/>
</dbReference>
<protein>
    <recommendedName>
        <fullName evidence="3">GmrSD restriction endonucleases C-terminal domain-containing protein</fullName>
    </recommendedName>
</protein>
<dbReference type="AlphaFoldDB" id="A0A931E0W9"/>
<dbReference type="PANTHER" id="PTHR24094:SF15">
    <property type="entry name" value="AMP-DEPENDENT SYNTHETASE_LIGASE DOMAIN-CONTAINING PROTEIN-RELATED"/>
    <property type="match status" value="1"/>
</dbReference>
<gene>
    <name evidence="4" type="ORF">IW254_000300</name>
</gene>
<feature type="domain" description="GmrSD restriction endonucleases C-terminal" evidence="3">
    <location>
        <begin position="147"/>
        <end position="231"/>
    </location>
</feature>
<dbReference type="Gene3D" id="1.10.30.50">
    <property type="match status" value="1"/>
</dbReference>
<dbReference type="EMBL" id="JADOUE010000001">
    <property type="protein sequence ID" value="MBG6121331.1"/>
    <property type="molecule type" value="Genomic_DNA"/>
</dbReference>
<dbReference type="Pfam" id="PF07510">
    <property type="entry name" value="GmrSD_C"/>
    <property type="match status" value="1"/>
</dbReference>
<keyword evidence="2" id="KW-0812">Transmembrane</keyword>
<reference evidence="4" key="1">
    <citation type="submission" date="2020-11" db="EMBL/GenBank/DDBJ databases">
        <title>Sequencing the genomes of 1000 actinobacteria strains.</title>
        <authorList>
            <person name="Klenk H.-P."/>
        </authorList>
    </citation>
    <scope>NUCLEOTIDE SEQUENCE</scope>
    <source>
        <strain evidence="4">DSM 45632</strain>
    </source>
</reference>
<name>A0A931E0W9_9CORY</name>
<evidence type="ECO:0000256" key="1">
    <source>
        <dbReference type="SAM" id="MobiDB-lite"/>
    </source>
</evidence>
<feature type="region of interest" description="Disordered" evidence="1">
    <location>
        <begin position="1"/>
        <end position="44"/>
    </location>
</feature>
<dbReference type="PANTHER" id="PTHR24094">
    <property type="entry name" value="SECRETED PROTEIN"/>
    <property type="match status" value="1"/>
</dbReference>
<evidence type="ECO:0000256" key="2">
    <source>
        <dbReference type="SAM" id="Phobius"/>
    </source>
</evidence>
<keyword evidence="5" id="KW-1185">Reference proteome</keyword>
<feature type="compositionally biased region" description="Pro residues" evidence="1">
    <location>
        <begin position="15"/>
        <end position="24"/>
    </location>
</feature>
<keyword evidence="2" id="KW-1133">Transmembrane helix</keyword>
<evidence type="ECO:0000313" key="4">
    <source>
        <dbReference type="EMBL" id="MBG6121331.1"/>
    </source>
</evidence>